<name>A0A4Q5L7R1_9BACT</name>
<dbReference type="OrthoDB" id="1062680at2"/>
<accession>A0A4Q5L7R1</accession>
<protein>
    <submittedName>
        <fullName evidence="1">DUF4249 domain-containing protein</fullName>
    </submittedName>
</protein>
<gene>
    <name evidence="1" type="ORF">EWM57_20705</name>
</gene>
<dbReference type="AlphaFoldDB" id="A0A4Q5L7R1"/>
<feature type="non-terminal residue" evidence="1">
    <location>
        <position position="1"/>
    </location>
</feature>
<reference evidence="1 2" key="1">
    <citation type="submission" date="2019-02" db="EMBL/GenBank/DDBJ databases">
        <title>Bacterial novel species isolated from soil.</title>
        <authorList>
            <person name="Jung H.-Y."/>
        </authorList>
    </citation>
    <scope>NUCLEOTIDE SEQUENCE [LARGE SCALE GENOMIC DNA]</scope>
    <source>
        <strain evidence="1 2">1-3-3-3</strain>
    </source>
</reference>
<organism evidence="1 2">
    <name type="scientific">Hymenobacter persicinus</name>
    <dbReference type="NCBI Taxonomy" id="2025506"/>
    <lineage>
        <taxon>Bacteria</taxon>
        <taxon>Pseudomonadati</taxon>
        <taxon>Bacteroidota</taxon>
        <taxon>Cytophagia</taxon>
        <taxon>Cytophagales</taxon>
        <taxon>Hymenobacteraceae</taxon>
        <taxon>Hymenobacter</taxon>
    </lineage>
</organism>
<dbReference type="InterPro" id="IPR025345">
    <property type="entry name" value="DUF4249"/>
</dbReference>
<comment type="caution">
    <text evidence="1">The sequence shown here is derived from an EMBL/GenBank/DDBJ whole genome shotgun (WGS) entry which is preliminary data.</text>
</comment>
<evidence type="ECO:0000313" key="2">
    <source>
        <dbReference type="Proteomes" id="UP000294155"/>
    </source>
</evidence>
<dbReference type="Proteomes" id="UP000294155">
    <property type="component" value="Unassembled WGS sequence"/>
</dbReference>
<proteinExistence type="predicted"/>
<dbReference type="RefSeq" id="WP_129923200.1">
    <property type="nucleotide sequence ID" value="NZ_SEWE01000098.1"/>
</dbReference>
<dbReference type="Pfam" id="PF14054">
    <property type="entry name" value="DUF4249"/>
    <property type="match status" value="1"/>
</dbReference>
<dbReference type="EMBL" id="SEWE01000098">
    <property type="protein sequence ID" value="RYU73522.1"/>
    <property type="molecule type" value="Genomic_DNA"/>
</dbReference>
<keyword evidence="2" id="KW-1185">Reference proteome</keyword>
<sequence>QPGTYRSASLALATGTKVRLRIRTGREQEYGSDFVAVKTTPPIDSVTWRVAANKVLLYVHAHDDTRQARYYRWTYDQTWEYTSVFQSFWELRDGKMQPRTEDVYHCWGSQSSNTLRIFSTRRLEQDVVSAYPLTTLESIYKQLLLKYSVIVQQRALSAEEYAYWEAVGKSTEQIGGLYDPLPTQVKGNVRNLSDPDEVVLGYVGAQAVTQKRIFISKQDLPASITTWQAPNGFEPEPCMLLAVSPRTNLVTFFRGGKFQPIEQLPDGGYTYSMNECVDCRLNGTNVKPDFWP</sequence>
<evidence type="ECO:0000313" key="1">
    <source>
        <dbReference type="EMBL" id="RYU73522.1"/>
    </source>
</evidence>